<dbReference type="PATRIC" id="fig|37919.13.peg.3438"/>
<sequence length="136" mass="15221">MSTTDDKRRDVLDEHTLHMGAGFKEKDRAHVREVLSALAPHLGRWDPSDVDVEISVKDRGGKEQRVTLRTTLPGLPPLVAAATDPHLVQALGAAKHELIRQIEDQKSAREPKNNRQLRNKTIRHLGALRTPHTDTP</sequence>
<dbReference type="EMBL" id="CP009111">
    <property type="protein sequence ID" value="ANS28005.1"/>
    <property type="molecule type" value="Genomic_DNA"/>
</dbReference>
<dbReference type="RefSeq" id="WP_231137896.1">
    <property type="nucleotide sequence ID" value="NZ_CAJUXZ010000012.1"/>
</dbReference>
<reference evidence="2 3" key="1">
    <citation type="submission" date="2014-07" db="EMBL/GenBank/DDBJ databases">
        <authorList>
            <person name="Zhang J.E."/>
            <person name="Yang H."/>
            <person name="Guo J."/>
            <person name="Deng Z."/>
            <person name="Luo H."/>
            <person name="Luo M."/>
            <person name="Zhao B."/>
        </authorList>
    </citation>
    <scope>NUCLEOTIDE SEQUENCE [LARGE SCALE GENOMIC DNA]</scope>
    <source>
        <strain evidence="2 3">1CP</strain>
    </source>
</reference>
<evidence type="ECO:0000313" key="3">
    <source>
        <dbReference type="Proteomes" id="UP000186108"/>
    </source>
</evidence>
<dbReference type="Proteomes" id="UP000186108">
    <property type="component" value="Chromosome"/>
</dbReference>
<accession>A0A1B1K5X1</accession>
<evidence type="ECO:0000313" key="2">
    <source>
        <dbReference type="EMBL" id="ANS28005.1"/>
    </source>
</evidence>
<dbReference type="SUPFAM" id="SSF69754">
    <property type="entry name" value="Ribosome binding protein Y (YfiA homologue)"/>
    <property type="match status" value="1"/>
</dbReference>
<organism evidence="2 3">
    <name type="scientific">Rhodococcus opacus</name>
    <name type="common">Nocardia opaca</name>
    <dbReference type="NCBI Taxonomy" id="37919"/>
    <lineage>
        <taxon>Bacteria</taxon>
        <taxon>Bacillati</taxon>
        <taxon>Actinomycetota</taxon>
        <taxon>Actinomycetes</taxon>
        <taxon>Mycobacteriales</taxon>
        <taxon>Nocardiaceae</taxon>
        <taxon>Rhodococcus</taxon>
    </lineage>
</organism>
<proteinExistence type="predicted"/>
<dbReference type="InterPro" id="IPR036567">
    <property type="entry name" value="RHF-like"/>
</dbReference>
<feature type="region of interest" description="Disordered" evidence="1">
    <location>
        <begin position="103"/>
        <end position="136"/>
    </location>
</feature>
<dbReference type="Gene3D" id="3.30.160.100">
    <property type="entry name" value="Ribosome hibernation promotion factor-like"/>
    <property type="match status" value="1"/>
</dbReference>
<protein>
    <recommendedName>
        <fullName evidence="4">Ribosomal subunit interface protein</fullName>
    </recommendedName>
</protein>
<feature type="compositionally biased region" description="Basic and acidic residues" evidence="1">
    <location>
        <begin position="103"/>
        <end position="113"/>
    </location>
</feature>
<name>A0A1B1K5X1_RHOOP</name>
<evidence type="ECO:0008006" key="4">
    <source>
        <dbReference type="Google" id="ProtNLM"/>
    </source>
</evidence>
<dbReference type="AlphaFoldDB" id="A0A1B1K5X1"/>
<gene>
    <name evidence="2" type="ORF">R1CP_16595</name>
</gene>
<evidence type="ECO:0000256" key="1">
    <source>
        <dbReference type="SAM" id="MobiDB-lite"/>
    </source>
</evidence>